<dbReference type="VEuPathDB" id="FungiDB:AB675_3989"/>
<evidence type="ECO:0000256" key="2">
    <source>
        <dbReference type="SAM" id="MobiDB-lite"/>
    </source>
</evidence>
<evidence type="ECO:0000256" key="1">
    <source>
        <dbReference type="SAM" id="Coils"/>
    </source>
</evidence>
<evidence type="ECO:0000313" key="4">
    <source>
        <dbReference type="Proteomes" id="UP000038010"/>
    </source>
</evidence>
<dbReference type="AlphaFoldDB" id="A0A0N1H0R5"/>
<protein>
    <submittedName>
        <fullName evidence="3">Uncharacterized protein</fullName>
    </submittedName>
</protein>
<evidence type="ECO:0000313" key="3">
    <source>
        <dbReference type="EMBL" id="KPI37606.1"/>
    </source>
</evidence>
<dbReference type="EMBL" id="LFJN01000023">
    <property type="protein sequence ID" value="KPI37606.1"/>
    <property type="molecule type" value="Genomic_DNA"/>
</dbReference>
<gene>
    <name evidence="3" type="ORF">AB675_3989</name>
</gene>
<comment type="caution">
    <text evidence="3">The sequence shown here is derived from an EMBL/GenBank/DDBJ whole genome shotgun (WGS) entry which is preliminary data.</text>
</comment>
<proteinExistence type="predicted"/>
<keyword evidence="4" id="KW-1185">Reference proteome</keyword>
<feature type="region of interest" description="Disordered" evidence="2">
    <location>
        <begin position="246"/>
        <end position="273"/>
    </location>
</feature>
<organism evidence="3 4">
    <name type="scientific">Cyphellophora attinorum</name>
    <dbReference type="NCBI Taxonomy" id="1664694"/>
    <lineage>
        <taxon>Eukaryota</taxon>
        <taxon>Fungi</taxon>
        <taxon>Dikarya</taxon>
        <taxon>Ascomycota</taxon>
        <taxon>Pezizomycotina</taxon>
        <taxon>Eurotiomycetes</taxon>
        <taxon>Chaetothyriomycetidae</taxon>
        <taxon>Chaetothyriales</taxon>
        <taxon>Cyphellophoraceae</taxon>
        <taxon>Cyphellophora</taxon>
    </lineage>
</organism>
<feature type="region of interest" description="Disordered" evidence="2">
    <location>
        <begin position="1"/>
        <end position="78"/>
    </location>
</feature>
<feature type="coiled-coil region" evidence="1">
    <location>
        <begin position="185"/>
        <end position="234"/>
    </location>
</feature>
<name>A0A0N1H0R5_9EURO</name>
<dbReference type="GeneID" id="28735970"/>
<sequence length="273" mass="30160">MIASQKRDENQPITTGFRPRRRPVGVDAPSSRSTSPEEEDAEPWVHKEGPIILLTPASGESPPQPPLPRIPTLLRPGAGARANRGAIKALPPLLEGEEQPIPAFSSVAVAASVNIVEQQKKKQRQEEERQRYPPPRTSHPSQATSSSMRYYPVALSLPSLDTLNLPIPSPTIAAQFPDDPLRAEIASLRLRVSELEARLTDKEGEKEAALREAEEKWKARVERLEQERDLLVLERLSVGRMEEQRAFRPWSEAGQEGDGESGRGEMVGLVIGS</sequence>
<feature type="compositionally biased region" description="Polar residues" evidence="2">
    <location>
        <begin position="138"/>
        <end position="147"/>
    </location>
</feature>
<feature type="region of interest" description="Disordered" evidence="2">
    <location>
        <begin position="117"/>
        <end position="147"/>
    </location>
</feature>
<accession>A0A0N1H0R5</accession>
<feature type="compositionally biased region" description="Basic and acidic residues" evidence="2">
    <location>
        <begin position="1"/>
        <end position="10"/>
    </location>
</feature>
<reference evidence="3 4" key="1">
    <citation type="submission" date="2015-06" db="EMBL/GenBank/DDBJ databases">
        <title>Draft genome of the ant-associated black yeast Phialophora attae CBS 131958.</title>
        <authorList>
            <person name="Moreno L.F."/>
            <person name="Stielow B.J."/>
            <person name="de Hoog S."/>
            <person name="Vicente V.A."/>
            <person name="Weiss V.A."/>
            <person name="de Vries M."/>
            <person name="Cruz L.M."/>
            <person name="Souza E.M."/>
        </authorList>
    </citation>
    <scope>NUCLEOTIDE SEQUENCE [LARGE SCALE GENOMIC DNA]</scope>
    <source>
        <strain evidence="3 4">CBS 131958</strain>
    </source>
</reference>
<keyword evidence="1" id="KW-0175">Coiled coil</keyword>
<feature type="compositionally biased region" description="Basic and acidic residues" evidence="2">
    <location>
        <begin position="118"/>
        <end position="131"/>
    </location>
</feature>
<dbReference type="RefSeq" id="XP_017997569.1">
    <property type="nucleotide sequence ID" value="XM_018144090.1"/>
</dbReference>
<dbReference type="Proteomes" id="UP000038010">
    <property type="component" value="Unassembled WGS sequence"/>
</dbReference>